<reference evidence="6" key="3">
    <citation type="submission" date="2020-12" db="UniProtKB">
        <authorList>
            <consortium name="EnsemblPlants"/>
        </authorList>
    </citation>
    <scope>IDENTIFICATION</scope>
</reference>
<dbReference type="GO" id="GO:0007165">
    <property type="term" value="P:signal transduction"/>
    <property type="evidence" value="ECO:0000318"/>
    <property type="project" value="GO_Central"/>
</dbReference>
<dbReference type="EnsemblPlants" id="Pp3c16_16080V3.1">
    <property type="protein sequence ID" value="Pp3c16_16080V3.1"/>
    <property type="gene ID" value="Pp3c16_16080"/>
</dbReference>
<evidence type="ECO:0000256" key="3">
    <source>
        <dbReference type="SAM" id="Phobius"/>
    </source>
</evidence>
<gene>
    <name evidence="6" type="primary">LOC112293412</name>
    <name evidence="5" type="ORF">PHYPA_021048</name>
</gene>
<dbReference type="PROSITE" id="PS50011">
    <property type="entry name" value="PROTEIN_KINASE_DOM"/>
    <property type="match status" value="1"/>
</dbReference>
<keyword evidence="7" id="KW-1185">Reference proteome</keyword>
<dbReference type="PaxDb" id="3218-PP1S197_118V6.1"/>
<proteinExistence type="predicted"/>
<dbReference type="FunFam" id="3.30.200.20:FF:001073">
    <property type="entry name" value="Predicted protein"/>
    <property type="match status" value="1"/>
</dbReference>
<organism evidence="5">
    <name type="scientific">Physcomitrium patens</name>
    <name type="common">Spreading-leaved earth moss</name>
    <name type="synonym">Physcomitrella patens</name>
    <dbReference type="NCBI Taxonomy" id="3218"/>
    <lineage>
        <taxon>Eukaryota</taxon>
        <taxon>Viridiplantae</taxon>
        <taxon>Streptophyta</taxon>
        <taxon>Embryophyta</taxon>
        <taxon>Bryophyta</taxon>
        <taxon>Bryophytina</taxon>
        <taxon>Bryopsida</taxon>
        <taxon>Funariidae</taxon>
        <taxon>Funariales</taxon>
        <taxon>Funariaceae</taxon>
        <taxon>Physcomitrium</taxon>
    </lineage>
</organism>
<dbReference type="GO" id="GO:0004672">
    <property type="term" value="F:protein kinase activity"/>
    <property type="evidence" value="ECO:0000318"/>
    <property type="project" value="GO_Central"/>
</dbReference>
<dbReference type="Gene3D" id="3.30.200.20">
    <property type="entry name" value="Phosphorylase Kinase, domain 1"/>
    <property type="match status" value="1"/>
</dbReference>
<dbReference type="Pfam" id="PF07714">
    <property type="entry name" value="PK_Tyr_Ser-Thr"/>
    <property type="match status" value="1"/>
</dbReference>
<sequence>MGRPVSGVSSRLPRLEGMVANLERLPPVTKLMAVSRWVKWRWLGLNACMLGSAMAMARASGEAKTLDSDDAMRLNAHPAYLQGLQLAVVSGVVGRYSSMGVDTVGTVCSLCLMFIVGVSTGFLWKGAQIIPVQSSCSPPASPSWRKKSSPVLSSLRQYTLKEIVDMTNCFELELGRGGQGIVYWGSLPEGRGKAAVKRLQKKTGNIPVNGKLVNNCNKELVEKEFWAELNAISRLHHRNLVALLGYCVEEDDLFLVYEFMANGSLRQHLHPRTLEDAEGMLLDWKARMRCAVEVAQGLEYLHNHANPPLVHRDIKSGNILFDDEMNAKIADFGLSKAVISGEDPTVSMRVRGTHGYVDPVYLQNGHPCDKNDVYSYGVVLLELITGRRALQHKLTLVQWCKDFLGVDEHVMRHLLPRMIDSRISNSDIPHDQLFEVVKIARNCIQERQSDRPTMKDVVAGLYNAKCNDLSPTHSTEFPTWHVPLQVPVTHFGSNGGSSNDASSIYNPHTSIHHDSGCSSPSYEVKDKSIRVRCSIGDANIMLRCKIWPTSKNIGLNKVEVSMNDVVLWKKGLWWYNAKSSREFTIGNDTKLTAVWHVTLRTKYDGLAADDPRRSLGPFCVEYLALKDNRKQALVEYHGDKDPLPIVSGLFLLVFFLVDCTSGFFFLSSCQTSHRFVMHMLCGISKIVHVS</sequence>
<dbReference type="Gene3D" id="1.10.510.10">
    <property type="entry name" value="Transferase(Phosphotransferase) domain 1"/>
    <property type="match status" value="1"/>
</dbReference>
<dbReference type="SUPFAM" id="SSF56112">
    <property type="entry name" value="Protein kinase-like (PK-like)"/>
    <property type="match status" value="1"/>
</dbReference>
<dbReference type="PANTHER" id="PTHR47989">
    <property type="entry name" value="OS01G0750732 PROTEIN"/>
    <property type="match status" value="1"/>
</dbReference>
<dbReference type="GO" id="GO:0005886">
    <property type="term" value="C:plasma membrane"/>
    <property type="evidence" value="ECO:0000318"/>
    <property type="project" value="GO_Central"/>
</dbReference>
<name>A0A2K1J8T3_PHYPA</name>
<dbReference type="Proteomes" id="UP000006727">
    <property type="component" value="Chromosome 16"/>
</dbReference>
<dbReference type="Gramene" id="Pp3c16_16080V3.1">
    <property type="protein sequence ID" value="Pp3c16_16080V3.1"/>
    <property type="gene ID" value="Pp3c16_16080"/>
</dbReference>
<feature type="transmembrane region" description="Helical" evidence="3">
    <location>
        <begin position="645"/>
        <end position="666"/>
    </location>
</feature>
<protein>
    <recommendedName>
        <fullName evidence="4">Protein kinase domain-containing protein</fullName>
    </recommendedName>
</protein>
<keyword evidence="1" id="KW-0547">Nucleotide-binding</keyword>
<feature type="domain" description="Protein kinase" evidence="4">
    <location>
        <begin position="168"/>
        <end position="463"/>
    </location>
</feature>
<dbReference type="InterPro" id="IPR011009">
    <property type="entry name" value="Kinase-like_dom_sf"/>
</dbReference>
<dbReference type="STRING" id="3218.A0A2K1J8T3"/>
<evidence type="ECO:0000256" key="2">
    <source>
        <dbReference type="ARBA" id="ARBA00022840"/>
    </source>
</evidence>
<reference evidence="5 7" key="1">
    <citation type="journal article" date="2008" name="Science">
        <title>The Physcomitrella genome reveals evolutionary insights into the conquest of land by plants.</title>
        <authorList>
            <person name="Rensing S."/>
            <person name="Lang D."/>
            <person name="Zimmer A."/>
            <person name="Terry A."/>
            <person name="Salamov A."/>
            <person name="Shapiro H."/>
            <person name="Nishiyama T."/>
            <person name="Perroud P.-F."/>
            <person name="Lindquist E."/>
            <person name="Kamisugi Y."/>
            <person name="Tanahashi T."/>
            <person name="Sakakibara K."/>
            <person name="Fujita T."/>
            <person name="Oishi K."/>
            <person name="Shin-I T."/>
            <person name="Kuroki Y."/>
            <person name="Toyoda A."/>
            <person name="Suzuki Y."/>
            <person name="Hashimoto A."/>
            <person name="Yamaguchi K."/>
            <person name="Sugano A."/>
            <person name="Kohara Y."/>
            <person name="Fujiyama A."/>
            <person name="Anterola A."/>
            <person name="Aoki S."/>
            <person name="Ashton N."/>
            <person name="Barbazuk W.B."/>
            <person name="Barker E."/>
            <person name="Bennetzen J."/>
            <person name="Bezanilla M."/>
            <person name="Blankenship R."/>
            <person name="Cho S.H."/>
            <person name="Dutcher S."/>
            <person name="Estelle M."/>
            <person name="Fawcett J.A."/>
            <person name="Gundlach H."/>
            <person name="Hanada K."/>
            <person name="Heyl A."/>
            <person name="Hicks K.A."/>
            <person name="Hugh J."/>
            <person name="Lohr M."/>
            <person name="Mayer K."/>
            <person name="Melkozernov A."/>
            <person name="Murata T."/>
            <person name="Nelson D."/>
            <person name="Pils B."/>
            <person name="Prigge M."/>
            <person name="Reiss B."/>
            <person name="Renner T."/>
            <person name="Rombauts S."/>
            <person name="Rushton P."/>
            <person name="Sanderfoot A."/>
            <person name="Schween G."/>
            <person name="Shiu S.-H."/>
            <person name="Stueber K."/>
            <person name="Theodoulou F.L."/>
            <person name="Tu H."/>
            <person name="Van de Peer Y."/>
            <person name="Verrier P.J."/>
            <person name="Waters E."/>
            <person name="Wood A."/>
            <person name="Yang L."/>
            <person name="Cove D."/>
            <person name="Cuming A."/>
            <person name="Hasebe M."/>
            <person name="Lucas S."/>
            <person name="Mishler D.B."/>
            <person name="Reski R."/>
            <person name="Grigoriev I."/>
            <person name="Quatrano R.S."/>
            <person name="Boore J.L."/>
        </authorList>
    </citation>
    <scope>NUCLEOTIDE SEQUENCE [LARGE SCALE GENOMIC DNA]</scope>
    <source>
        <strain evidence="6 7">cv. Gransden 2004</strain>
    </source>
</reference>
<keyword evidence="3" id="KW-1133">Transmembrane helix</keyword>
<evidence type="ECO:0000313" key="5">
    <source>
        <dbReference type="EMBL" id="PNR37938.1"/>
    </source>
</evidence>
<dbReference type="FunFam" id="1.10.510.10:FF:001439">
    <property type="entry name" value="Predicted protein"/>
    <property type="match status" value="1"/>
</dbReference>
<dbReference type="PROSITE" id="PS00108">
    <property type="entry name" value="PROTEIN_KINASE_ST"/>
    <property type="match status" value="1"/>
</dbReference>
<dbReference type="EMBL" id="ABEU02000016">
    <property type="protein sequence ID" value="PNR37938.1"/>
    <property type="molecule type" value="Genomic_DNA"/>
</dbReference>
<keyword evidence="3" id="KW-0812">Transmembrane</keyword>
<evidence type="ECO:0000256" key="1">
    <source>
        <dbReference type="ARBA" id="ARBA00022741"/>
    </source>
</evidence>
<dbReference type="InterPro" id="IPR008271">
    <property type="entry name" value="Ser/Thr_kinase_AS"/>
</dbReference>
<keyword evidence="3" id="KW-0472">Membrane</keyword>
<dbReference type="SMART" id="SM00220">
    <property type="entry name" value="S_TKc"/>
    <property type="match status" value="1"/>
</dbReference>
<dbReference type="PANTHER" id="PTHR47989:SF47">
    <property type="entry name" value="SERINE_THREONINE-PROTEIN KINASE PBL28-RELATED"/>
    <property type="match status" value="1"/>
</dbReference>
<dbReference type="GO" id="GO:0005524">
    <property type="term" value="F:ATP binding"/>
    <property type="evidence" value="ECO:0007669"/>
    <property type="project" value="UniProtKB-KW"/>
</dbReference>
<reference evidence="5 7" key="2">
    <citation type="journal article" date="2018" name="Plant J.">
        <title>The Physcomitrella patens chromosome-scale assembly reveals moss genome structure and evolution.</title>
        <authorList>
            <person name="Lang D."/>
            <person name="Ullrich K.K."/>
            <person name="Murat F."/>
            <person name="Fuchs J."/>
            <person name="Jenkins J."/>
            <person name="Haas F.B."/>
            <person name="Piednoel M."/>
            <person name="Gundlach H."/>
            <person name="Van Bel M."/>
            <person name="Meyberg R."/>
            <person name="Vives C."/>
            <person name="Morata J."/>
            <person name="Symeonidi A."/>
            <person name="Hiss M."/>
            <person name="Muchero W."/>
            <person name="Kamisugi Y."/>
            <person name="Saleh O."/>
            <person name="Blanc G."/>
            <person name="Decker E.L."/>
            <person name="van Gessel N."/>
            <person name="Grimwood J."/>
            <person name="Hayes R.D."/>
            <person name="Graham S.W."/>
            <person name="Gunter L.E."/>
            <person name="McDaniel S.F."/>
            <person name="Hoernstein S.N.W."/>
            <person name="Larsson A."/>
            <person name="Li F.W."/>
            <person name="Perroud P.F."/>
            <person name="Phillips J."/>
            <person name="Ranjan P."/>
            <person name="Rokshar D.S."/>
            <person name="Rothfels C.J."/>
            <person name="Schneider L."/>
            <person name="Shu S."/>
            <person name="Stevenson D.W."/>
            <person name="Thummler F."/>
            <person name="Tillich M."/>
            <person name="Villarreal Aguilar J.C."/>
            <person name="Widiez T."/>
            <person name="Wong G.K."/>
            <person name="Wymore A."/>
            <person name="Zhang Y."/>
            <person name="Zimmer A.D."/>
            <person name="Quatrano R.S."/>
            <person name="Mayer K.F.X."/>
            <person name="Goodstein D."/>
            <person name="Casacuberta J.M."/>
            <person name="Vandepoele K."/>
            <person name="Reski R."/>
            <person name="Cuming A.C."/>
            <person name="Tuskan G.A."/>
            <person name="Maumus F."/>
            <person name="Salse J."/>
            <person name="Schmutz J."/>
            <person name="Rensing S.A."/>
        </authorList>
    </citation>
    <scope>NUCLEOTIDE SEQUENCE [LARGE SCALE GENOMIC DNA]</scope>
    <source>
        <strain evidence="6 7">cv. Gransden 2004</strain>
    </source>
</reference>
<evidence type="ECO:0000259" key="4">
    <source>
        <dbReference type="PROSITE" id="PS50011"/>
    </source>
</evidence>
<evidence type="ECO:0000313" key="7">
    <source>
        <dbReference type="Proteomes" id="UP000006727"/>
    </source>
</evidence>
<keyword evidence="2" id="KW-0067">ATP-binding</keyword>
<accession>A0A2K1J8T3</accession>
<dbReference type="InterPro" id="IPR001245">
    <property type="entry name" value="Ser-Thr/Tyr_kinase_cat_dom"/>
</dbReference>
<dbReference type="InterPro" id="IPR000719">
    <property type="entry name" value="Prot_kinase_dom"/>
</dbReference>
<evidence type="ECO:0000313" key="6">
    <source>
        <dbReference type="EnsemblPlants" id="Pp3c16_16080V3.1"/>
    </source>
</evidence>
<dbReference type="AlphaFoldDB" id="A0A2K1J8T3"/>